<sequence>MAQKVKIVLEDDLFGGSAEETVRFGLDGKRYEMDLSAENATKLREALRPFANKARRFQTEKRSTPKQRVTSQPDGETPKIRAWAQENGYTISARGRVHQHIKDAYYVAQKASSREE</sequence>
<evidence type="ECO:0000256" key="1">
    <source>
        <dbReference type="ARBA" id="ARBA00023125"/>
    </source>
</evidence>
<dbReference type="RefSeq" id="WP_193836799.1">
    <property type="nucleotide sequence ID" value="NZ_CP062961.1"/>
</dbReference>
<reference evidence="5 6" key="1">
    <citation type="submission" date="2020-09" db="EMBL/GenBank/DDBJ databases">
        <title>Investigation of environmental microbes.</title>
        <authorList>
            <person name="Ou Y."/>
            <person name="Kang Q."/>
        </authorList>
    </citation>
    <scope>NUCLEOTIDE SEQUENCE [LARGE SCALE GENOMIC DNA]</scope>
    <source>
        <strain evidence="5 6">KJZ-14</strain>
        <plasmid evidence="5 6">p2</plasmid>
    </source>
</reference>
<dbReference type="GO" id="GO:0016746">
    <property type="term" value="F:acyltransferase activity"/>
    <property type="evidence" value="ECO:0007669"/>
    <property type="project" value="InterPro"/>
</dbReference>
<dbReference type="InterPro" id="IPR055370">
    <property type="entry name" value="Lsr2_DNA-bd"/>
</dbReference>
<dbReference type="Pfam" id="PF23359">
    <property type="entry name" value="Lsr2_DNA-bd"/>
    <property type="match status" value="1"/>
</dbReference>
<evidence type="ECO:0000259" key="4">
    <source>
        <dbReference type="Pfam" id="PF23359"/>
    </source>
</evidence>
<evidence type="ECO:0000256" key="2">
    <source>
        <dbReference type="SAM" id="MobiDB-lite"/>
    </source>
</evidence>
<evidence type="ECO:0000313" key="5">
    <source>
        <dbReference type="EMBL" id="QOW64773.1"/>
    </source>
</evidence>
<organism evidence="5 6">
    <name type="scientific">Rothia terrae</name>
    <dbReference type="NCBI Taxonomy" id="396015"/>
    <lineage>
        <taxon>Bacteria</taxon>
        <taxon>Bacillati</taxon>
        <taxon>Actinomycetota</taxon>
        <taxon>Actinomycetes</taxon>
        <taxon>Micrococcales</taxon>
        <taxon>Micrococcaceae</taxon>
        <taxon>Rothia</taxon>
    </lineage>
</organism>
<keyword evidence="5" id="KW-0614">Plasmid</keyword>
<proteinExistence type="predicted"/>
<feature type="domain" description="Lsr2 dimerization" evidence="3">
    <location>
        <begin position="1"/>
        <end position="57"/>
    </location>
</feature>
<evidence type="ECO:0000313" key="6">
    <source>
        <dbReference type="Proteomes" id="UP000516404"/>
    </source>
</evidence>
<dbReference type="InterPro" id="IPR042261">
    <property type="entry name" value="Lsr2-like_dimerization"/>
</dbReference>
<dbReference type="EMBL" id="CP062961">
    <property type="protein sequence ID" value="QOW64773.1"/>
    <property type="molecule type" value="Genomic_DNA"/>
</dbReference>
<accession>A0A7S6WWF1</accession>
<keyword evidence="1" id="KW-0238">DNA-binding</keyword>
<dbReference type="Gene3D" id="3.30.60.230">
    <property type="entry name" value="Lsr2, dimerization domain"/>
    <property type="match status" value="1"/>
</dbReference>
<dbReference type="InterPro" id="IPR036625">
    <property type="entry name" value="E3-bd_dom_sf"/>
</dbReference>
<dbReference type="GO" id="GO:0003677">
    <property type="term" value="F:DNA binding"/>
    <property type="evidence" value="ECO:0007669"/>
    <property type="project" value="UniProtKB-KW"/>
</dbReference>
<protein>
    <submittedName>
        <fullName evidence="5">Lsr2 family protein</fullName>
    </submittedName>
</protein>
<dbReference type="Pfam" id="PF11774">
    <property type="entry name" value="Lsr2"/>
    <property type="match status" value="1"/>
</dbReference>
<geneLocation type="plasmid" evidence="5 6">
    <name>p2</name>
</geneLocation>
<dbReference type="GeneID" id="96624904"/>
<evidence type="ECO:0000259" key="3">
    <source>
        <dbReference type="Pfam" id="PF11774"/>
    </source>
</evidence>
<keyword evidence="6" id="KW-1185">Reference proteome</keyword>
<dbReference type="KEGG" id="rter:IDM49_11730"/>
<dbReference type="AlphaFoldDB" id="A0A7S6WWF1"/>
<dbReference type="InterPro" id="IPR024412">
    <property type="entry name" value="Lsr2_dim_dom"/>
</dbReference>
<name>A0A7S6WWF1_9MICC</name>
<gene>
    <name evidence="5" type="ORF">IDM49_11730</name>
</gene>
<dbReference type="Gene3D" id="4.10.320.10">
    <property type="entry name" value="E3-binding domain"/>
    <property type="match status" value="1"/>
</dbReference>
<dbReference type="Proteomes" id="UP000516404">
    <property type="component" value="Plasmid p2"/>
</dbReference>
<feature type="domain" description="Lsr2 DNA-binding" evidence="4">
    <location>
        <begin position="76"/>
        <end position="107"/>
    </location>
</feature>
<feature type="region of interest" description="Disordered" evidence="2">
    <location>
        <begin position="54"/>
        <end position="80"/>
    </location>
</feature>